<feature type="region of interest" description="Disordered" evidence="3">
    <location>
        <begin position="217"/>
        <end position="243"/>
    </location>
</feature>
<gene>
    <name evidence="4" type="ORF">PCAR00345_LOCUS35933</name>
</gene>
<name>A0A7S4F9N9_CHRCT</name>
<dbReference type="Pfam" id="PF05637">
    <property type="entry name" value="Glyco_transf_34"/>
    <property type="match status" value="1"/>
</dbReference>
<evidence type="ECO:0000256" key="2">
    <source>
        <dbReference type="ARBA" id="ARBA00022679"/>
    </source>
</evidence>
<sequence>MKSSQARHQHQPRHVRQQPLQVQAKASQAHYRPNEAVQRRPPRPPAPPPPPAQLPILGRTGLGKHRAEVWRQTRCSFPENTHLALISHVVSNFPQETVRRVERNHYEYALQNNYASCMSTWSPPDLTPMYARYPMIDALHHGSATHNISGFMWVWWMDFDVFILNLSYPIHELLRGPRLEMVVSHSSRQDSCVEPPGRNTTAELLACFDTMLGNYEKENSPSQNRLRSRIADSSNSSHPAANFTGKKSNKLEVNLLCFNNGLFMLRRGKLADAVLFATYNLYSRGKMTSASFKSGWKDNIPDPFALNQAVAGYSRQLRRENITTSVVAYSPLTFDTFWPFYSPHGFLIHFASMPPGKFNYMQAFSDWNATAVRLYILERAWNHQLKTRLGSFKNLLDLELIRSQVEATGCQQCPPQSEEEALLPAITDVPEHTERLACAGSWFNKTRPVGGRWGTEPPQSVKAPHSNGQLALLNSTGFP</sequence>
<dbReference type="GO" id="GO:0016757">
    <property type="term" value="F:glycosyltransferase activity"/>
    <property type="evidence" value="ECO:0007669"/>
    <property type="project" value="UniProtKB-KW"/>
</dbReference>
<feature type="region of interest" description="Disordered" evidence="3">
    <location>
        <begin position="449"/>
        <end position="468"/>
    </location>
</feature>
<feature type="compositionally biased region" description="Basic residues" evidence="3">
    <location>
        <begin position="1"/>
        <end position="16"/>
    </location>
</feature>
<evidence type="ECO:0000313" key="4">
    <source>
        <dbReference type="EMBL" id="CAE0783230.1"/>
    </source>
</evidence>
<organism evidence="4">
    <name type="scientific">Chrysotila carterae</name>
    <name type="common">Marine alga</name>
    <name type="synonym">Syracosphaera carterae</name>
    <dbReference type="NCBI Taxonomy" id="13221"/>
    <lineage>
        <taxon>Eukaryota</taxon>
        <taxon>Haptista</taxon>
        <taxon>Haptophyta</taxon>
        <taxon>Prymnesiophyceae</taxon>
        <taxon>Isochrysidales</taxon>
        <taxon>Isochrysidaceae</taxon>
        <taxon>Chrysotila</taxon>
    </lineage>
</organism>
<feature type="region of interest" description="Disordered" evidence="3">
    <location>
        <begin position="1"/>
        <end position="58"/>
    </location>
</feature>
<accession>A0A7S4F9N9</accession>
<reference evidence="4" key="1">
    <citation type="submission" date="2021-01" db="EMBL/GenBank/DDBJ databases">
        <authorList>
            <person name="Corre E."/>
            <person name="Pelletier E."/>
            <person name="Niang G."/>
            <person name="Scheremetjew M."/>
            <person name="Finn R."/>
            <person name="Kale V."/>
            <person name="Holt S."/>
            <person name="Cochrane G."/>
            <person name="Meng A."/>
            <person name="Brown T."/>
            <person name="Cohen L."/>
        </authorList>
    </citation>
    <scope>NUCLEOTIDE SEQUENCE</scope>
    <source>
        <strain evidence="4">CCMP645</strain>
    </source>
</reference>
<dbReference type="AlphaFoldDB" id="A0A7S4F9N9"/>
<dbReference type="GO" id="GO:0016020">
    <property type="term" value="C:membrane"/>
    <property type="evidence" value="ECO:0007669"/>
    <property type="project" value="InterPro"/>
</dbReference>
<feature type="compositionally biased region" description="Pro residues" evidence="3">
    <location>
        <begin position="43"/>
        <end position="53"/>
    </location>
</feature>
<keyword evidence="2" id="KW-0808">Transferase</keyword>
<evidence type="ECO:0000256" key="1">
    <source>
        <dbReference type="ARBA" id="ARBA00022676"/>
    </source>
</evidence>
<proteinExistence type="predicted"/>
<evidence type="ECO:0000256" key="3">
    <source>
        <dbReference type="SAM" id="MobiDB-lite"/>
    </source>
</evidence>
<dbReference type="EMBL" id="HBIZ01056688">
    <property type="protein sequence ID" value="CAE0783230.1"/>
    <property type="molecule type" value="Transcribed_RNA"/>
</dbReference>
<protein>
    <submittedName>
        <fullName evidence="4">Uncharacterized protein</fullName>
    </submittedName>
</protein>
<keyword evidence="1" id="KW-0328">Glycosyltransferase</keyword>
<feature type="compositionally biased region" description="Polar residues" evidence="3">
    <location>
        <begin position="220"/>
        <end position="239"/>
    </location>
</feature>
<dbReference type="InterPro" id="IPR008630">
    <property type="entry name" value="Glyco_trans_34"/>
</dbReference>